<dbReference type="Pfam" id="PF01753">
    <property type="entry name" value="zf-MYND"/>
    <property type="match status" value="1"/>
</dbReference>
<dbReference type="PANTHER" id="PTHR32523">
    <property type="entry name" value="PHYTOL KINASE 1, CHLOROPLASTIC"/>
    <property type="match status" value="1"/>
</dbReference>
<feature type="compositionally biased region" description="Low complexity" evidence="18">
    <location>
        <begin position="660"/>
        <end position="669"/>
    </location>
</feature>
<evidence type="ECO:0000256" key="16">
    <source>
        <dbReference type="ARBA" id="ARBA00048889"/>
    </source>
</evidence>
<feature type="region of interest" description="Disordered" evidence="18">
    <location>
        <begin position="879"/>
        <end position="926"/>
    </location>
</feature>
<keyword evidence="3" id="KW-0150">Chloroplast</keyword>
<comment type="similarity">
    <text evidence="2">Belongs to the polyprenol kinase family.</text>
</comment>
<keyword evidence="8 17" id="KW-0863">Zinc-finger</keyword>
<dbReference type="Gramene" id="PNW70934">
    <property type="protein sequence ID" value="PNW70934"/>
    <property type="gene ID" value="CHLRE_17g739500v5"/>
</dbReference>
<keyword evidence="4" id="KW-0934">Plastid</keyword>
<dbReference type="InParanoid" id="A0A2K3CRM6"/>
<evidence type="ECO:0000256" key="13">
    <source>
        <dbReference type="ARBA" id="ARBA00023136"/>
    </source>
</evidence>
<dbReference type="GO" id="GO:0010276">
    <property type="term" value="F:phytol kinase activity"/>
    <property type="evidence" value="ECO:0007669"/>
    <property type="project" value="UniProtKB-EC"/>
</dbReference>
<keyword evidence="9" id="KW-0418">Kinase</keyword>
<comment type="catalytic activity">
    <reaction evidence="16">
        <text>phytol + CTP = phytyl phosphate + CDP + H(+)</text>
        <dbReference type="Rhea" id="RHEA:38055"/>
        <dbReference type="ChEBI" id="CHEBI:15378"/>
        <dbReference type="ChEBI" id="CHEBI:17327"/>
        <dbReference type="ChEBI" id="CHEBI:37563"/>
        <dbReference type="ChEBI" id="CHEBI:58069"/>
        <dbReference type="ChEBI" id="CHEBI:75483"/>
        <dbReference type="EC" id="2.7.1.182"/>
    </reaction>
</comment>
<dbReference type="GO" id="GO:0016020">
    <property type="term" value="C:membrane"/>
    <property type="evidence" value="ECO:0007669"/>
    <property type="project" value="UniProtKB-SubCell"/>
</dbReference>
<evidence type="ECO:0000256" key="11">
    <source>
        <dbReference type="ARBA" id="ARBA00022946"/>
    </source>
</evidence>
<dbReference type="Proteomes" id="UP000006906">
    <property type="component" value="Chromosome 17"/>
</dbReference>
<dbReference type="PROSITE" id="PS01360">
    <property type="entry name" value="ZF_MYND_1"/>
    <property type="match status" value="1"/>
</dbReference>
<dbReference type="OrthoDB" id="5855668at2759"/>
<feature type="compositionally biased region" description="Gly residues" evidence="18">
    <location>
        <begin position="205"/>
        <end position="214"/>
    </location>
</feature>
<name>A0A2K3CRM6_CHLRE</name>
<dbReference type="KEGG" id="cre:CHLRE_17g739500v5"/>
<dbReference type="GeneID" id="66057157"/>
<dbReference type="GO" id="GO:0016301">
    <property type="term" value="F:kinase activity"/>
    <property type="evidence" value="ECO:0000318"/>
    <property type="project" value="GO_Central"/>
</dbReference>
<dbReference type="PANTHER" id="PTHR32523:SF8">
    <property type="entry name" value="DOLICHOL KINASE"/>
    <property type="match status" value="1"/>
</dbReference>
<gene>
    <name evidence="20" type="ORF">CHLRE_17g739500v5</name>
</gene>
<evidence type="ECO:0000256" key="9">
    <source>
        <dbReference type="ARBA" id="ARBA00022777"/>
    </source>
</evidence>
<evidence type="ECO:0000256" key="17">
    <source>
        <dbReference type="PROSITE-ProRule" id="PRU00134"/>
    </source>
</evidence>
<evidence type="ECO:0000256" key="3">
    <source>
        <dbReference type="ARBA" id="ARBA00022528"/>
    </source>
</evidence>
<accession>A0A2K3CRM6</accession>
<reference evidence="20 21" key="1">
    <citation type="journal article" date="2007" name="Science">
        <title>The Chlamydomonas genome reveals the evolution of key animal and plant functions.</title>
        <authorList>
            <person name="Merchant S.S."/>
            <person name="Prochnik S.E."/>
            <person name="Vallon O."/>
            <person name="Harris E.H."/>
            <person name="Karpowicz S.J."/>
            <person name="Witman G.B."/>
            <person name="Terry A."/>
            <person name="Salamov A."/>
            <person name="Fritz-Laylin L.K."/>
            <person name="Marechal-Drouard L."/>
            <person name="Marshall W.F."/>
            <person name="Qu L.H."/>
            <person name="Nelson D.R."/>
            <person name="Sanderfoot A.A."/>
            <person name="Spalding M.H."/>
            <person name="Kapitonov V.V."/>
            <person name="Ren Q."/>
            <person name="Ferris P."/>
            <person name="Lindquist E."/>
            <person name="Shapiro H."/>
            <person name="Lucas S.M."/>
            <person name="Grimwood J."/>
            <person name="Schmutz J."/>
            <person name="Cardol P."/>
            <person name="Cerutti H."/>
            <person name="Chanfreau G."/>
            <person name="Chen C.L."/>
            <person name="Cognat V."/>
            <person name="Croft M.T."/>
            <person name="Dent R."/>
            <person name="Dutcher S."/>
            <person name="Fernandez E."/>
            <person name="Fukuzawa H."/>
            <person name="Gonzalez-Ballester D."/>
            <person name="Gonzalez-Halphen D."/>
            <person name="Hallmann A."/>
            <person name="Hanikenne M."/>
            <person name="Hippler M."/>
            <person name="Inwood W."/>
            <person name="Jabbari K."/>
            <person name="Kalanon M."/>
            <person name="Kuras R."/>
            <person name="Lefebvre P.A."/>
            <person name="Lemaire S.D."/>
            <person name="Lobanov A.V."/>
            <person name="Lohr M."/>
            <person name="Manuell A."/>
            <person name="Meier I."/>
            <person name="Mets L."/>
            <person name="Mittag M."/>
            <person name="Mittelmeier T."/>
            <person name="Moroney J.V."/>
            <person name="Moseley J."/>
            <person name="Napoli C."/>
            <person name="Nedelcu A.M."/>
            <person name="Niyogi K."/>
            <person name="Novoselov S.V."/>
            <person name="Paulsen I.T."/>
            <person name="Pazour G."/>
            <person name="Purton S."/>
            <person name="Ral J.P."/>
            <person name="Riano-Pachon D.M."/>
            <person name="Riekhof W."/>
            <person name="Rymarquis L."/>
            <person name="Schroda M."/>
            <person name="Stern D."/>
            <person name="Umen J."/>
            <person name="Willows R."/>
            <person name="Wilson N."/>
            <person name="Zimmer S.L."/>
            <person name="Allmer J."/>
            <person name="Balk J."/>
            <person name="Bisova K."/>
            <person name="Chen C.J."/>
            <person name="Elias M."/>
            <person name="Gendler K."/>
            <person name="Hauser C."/>
            <person name="Lamb M.R."/>
            <person name="Ledford H."/>
            <person name="Long J.C."/>
            <person name="Minagawa J."/>
            <person name="Page M.D."/>
            <person name="Pan J."/>
            <person name="Pootakham W."/>
            <person name="Roje S."/>
            <person name="Rose A."/>
            <person name="Stahlberg E."/>
            <person name="Terauchi A.M."/>
            <person name="Yang P."/>
            <person name="Ball S."/>
            <person name="Bowler C."/>
            <person name="Dieckmann C.L."/>
            <person name="Gladyshev V.N."/>
            <person name="Green P."/>
            <person name="Jorgensen R."/>
            <person name="Mayfield S."/>
            <person name="Mueller-Roeber B."/>
            <person name="Rajamani S."/>
            <person name="Sayre R.T."/>
            <person name="Brokstein P."/>
            <person name="Dubchak I."/>
            <person name="Goodstein D."/>
            <person name="Hornick L."/>
            <person name="Huang Y.W."/>
            <person name="Jhaveri J."/>
            <person name="Luo Y."/>
            <person name="Martinez D."/>
            <person name="Ngau W.C."/>
            <person name="Otillar B."/>
            <person name="Poliakov A."/>
            <person name="Porter A."/>
            <person name="Szajkowski L."/>
            <person name="Werner G."/>
            <person name="Zhou K."/>
            <person name="Grigoriev I.V."/>
            <person name="Rokhsar D.S."/>
            <person name="Grossman A.R."/>
        </authorList>
    </citation>
    <scope>NUCLEOTIDE SEQUENCE [LARGE SCALE GENOMIC DNA]</scope>
    <source>
        <strain evidence="21">CC-503</strain>
    </source>
</reference>
<evidence type="ECO:0000256" key="4">
    <source>
        <dbReference type="ARBA" id="ARBA00022640"/>
    </source>
</evidence>
<evidence type="ECO:0000256" key="10">
    <source>
        <dbReference type="ARBA" id="ARBA00022833"/>
    </source>
</evidence>
<comment type="subcellular location">
    <subcellularLocation>
        <location evidence="1">Plastid</location>
        <location evidence="1">Chloroplast membrane</location>
        <topology evidence="1">Multi-pass membrane protein</topology>
    </subcellularLocation>
</comment>
<evidence type="ECO:0000256" key="1">
    <source>
        <dbReference type="ARBA" id="ARBA00004508"/>
    </source>
</evidence>
<protein>
    <recommendedName>
        <fullName evidence="15">phytol kinase</fullName>
        <ecNumber evidence="15">2.7.1.182</ecNumber>
    </recommendedName>
</protein>
<keyword evidence="7" id="KW-0479">Metal-binding</keyword>
<feature type="region of interest" description="Disordered" evidence="18">
    <location>
        <begin position="199"/>
        <end position="221"/>
    </location>
</feature>
<sequence>MSALDGRCLAGCGSCGPLVGRSSASGGQGGSHGAAHANNGHARGARSSQALALLRADLLSSYSLFASRCSVGGGAGGQQQSAAAAAAAADALQNICAFVSRLVPDALPPGVTSSGFRAAYVAELLDALGRSQLLEHVAAAALRLAAAAACPPLATPDTALESAVTAAVEFAGTLLVALLRKAGLSSVEDLQSSLLKAPTTTAASSGGGGGGGSGAASAAAGPLGQEGVEQLRALVSGPAVQLLVTWPLHCAAGGAAGVEGALSTAAEPATQQAPTAGATAAALPALRLSPQQYHDAVIVFATVMQATAISACARPAAPPPSQQPAAPKSQPPGGVGAYEQQQPQRTRPQQLAPISAVHVFDVLARTLLRRTARPEPTHISNLDAAGFALARLLLVHLKSELSPRNAARRLPGFWRALFSHWAGPWVGGSDLSWIIFRALTDTRQCAPEMAAARSAEAAAAGAAGRCCYNLRCALDAGLLPALERAVRSAAQQPPRDIRGSSSSGSGNSSGGSGASGNAAGPQGFVCGLPLRLLLGGAISGSGAWPALLAHGSAAQAAGLIATSASLLLAVPEAPLQGPDSQGRDADSRTILDYLLAAMEQMVAVRCNGGEEGNKEPPTLSLEPQGEAATAGGGRGEGQQPPTPQPQPQEEQQQLHPAVPGAGEAARADTAGGGGGVTRSPRAQALDVALQLTNNYGVAIQEFGFVRLADLVAAGGAPPAGSAAAAQQALLASFALQRWLPGILGRLVREWVAVMHVESSGDDRSACTSSSSSSASSTSSSSSSTKRDMIRQQLGFAVQLLAAVVAADQQQVEEQAAAAGASAAVSPTDFDYNAAAAAAAAGNSPGAQLKPHARSLALACSPSVSVLVRWLAALSPAEHGSTISCTSSTSTSTAPSITSITTSTSTNTTTTTTTTTTSTTTTTGTEPELEAGILGLLEASLTGDSKHALCVLCDLSCRTLFDGSGVEVDRGPDADADAARGRQLQQHAAGVMRLSACAEWHGRHALADLLRAAAGVMTQAGAPCVSQVVESAEVKVAALALRRSLRGCAEWRRAASRLRWLLSPAEVEARLREVGVVVGGGVSCVWGSDGCISASSSSSSGGAPPAAGGPFTLCGNPACSSLDGPSALIAPGRGKTCARCRRITYCCGACQLSHWREGHSWDCAELAAAAGARATD</sequence>
<dbReference type="GO" id="GO:0009507">
    <property type="term" value="C:chloroplast"/>
    <property type="evidence" value="ECO:0007669"/>
    <property type="project" value="UniProtKB-SubCell"/>
</dbReference>
<dbReference type="Gene3D" id="6.10.140.2220">
    <property type="match status" value="1"/>
</dbReference>
<evidence type="ECO:0000259" key="19">
    <source>
        <dbReference type="PROSITE" id="PS50865"/>
    </source>
</evidence>
<dbReference type="AlphaFoldDB" id="A0A2K3CRM6"/>
<evidence type="ECO:0000256" key="5">
    <source>
        <dbReference type="ARBA" id="ARBA00022679"/>
    </source>
</evidence>
<feature type="region of interest" description="Disordered" evidence="18">
    <location>
        <begin position="608"/>
        <end position="678"/>
    </location>
</feature>
<dbReference type="PROSITE" id="PS50865">
    <property type="entry name" value="ZF_MYND_2"/>
    <property type="match status" value="1"/>
</dbReference>
<feature type="region of interest" description="Disordered" evidence="18">
    <location>
        <begin position="489"/>
        <end position="516"/>
    </location>
</feature>
<keyword evidence="6" id="KW-0812">Transmembrane</keyword>
<dbReference type="EMBL" id="CM008978">
    <property type="protein sequence ID" value="PNW70934.1"/>
    <property type="molecule type" value="Genomic_DNA"/>
</dbReference>
<dbReference type="SUPFAM" id="SSF144232">
    <property type="entry name" value="HIT/MYND zinc finger-like"/>
    <property type="match status" value="1"/>
</dbReference>
<dbReference type="InterPro" id="IPR039606">
    <property type="entry name" value="Phytol/farnesol_kinase"/>
</dbReference>
<feature type="compositionally biased region" description="Low complexity" evidence="18">
    <location>
        <begin position="765"/>
        <end position="783"/>
    </location>
</feature>
<dbReference type="EC" id="2.7.1.182" evidence="15"/>
<keyword evidence="12" id="KW-1133">Transmembrane helix</keyword>
<keyword evidence="13" id="KW-0472">Membrane</keyword>
<evidence type="ECO:0000313" key="21">
    <source>
        <dbReference type="Proteomes" id="UP000006906"/>
    </source>
</evidence>
<evidence type="ECO:0000256" key="15">
    <source>
        <dbReference type="ARBA" id="ARBA00039024"/>
    </source>
</evidence>
<evidence type="ECO:0000256" key="2">
    <source>
        <dbReference type="ARBA" id="ARBA00010794"/>
    </source>
</evidence>
<proteinExistence type="inferred from homology"/>
<evidence type="ECO:0000256" key="18">
    <source>
        <dbReference type="SAM" id="MobiDB-lite"/>
    </source>
</evidence>
<evidence type="ECO:0000256" key="12">
    <source>
        <dbReference type="ARBA" id="ARBA00022989"/>
    </source>
</evidence>
<dbReference type="RefSeq" id="XP_042915076.1">
    <property type="nucleotide sequence ID" value="XM_043072616.1"/>
</dbReference>
<keyword evidence="5" id="KW-0808">Transferase</keyword>
<keyword evidence="10" id="KW-0862">Zinc</keyword>
<feature type="compositionally biased region" description="Low complexity" evidence="18">
    <location>
        <begin position="323"/>
        <end position="332"/>
    </location>
</feature>
<evidence type="ECO:0000256" key="8">
    <source>
        <dbReference type="ARBA" id="ARBA00022771"/>
    </source>
</evidence>
<evidence type="ECO:0000256" key="14">
    <source>
        <dbReference type="ARBA" id="ARBA00024015"/>
    </source>
</evidence>
<dbReference type="InterPro" id="IPR002893">
    <property type="entry name" value="Znf_MYND"/>
</dbReference>
<keyword evidence="11" id="KW-0809">Transit peptide</keyword>
<feature type="compositionally biased region" description="Low complexity" evidence="18">
    <location>
        <begin position="880"/>
        <end position="926"/>
    </location>
</feature>
<comment type="pathway">
    <text evidence="14">Cofactor biosynthesis; tocopherol biosynthesis.</text>
</comment>
<feature type="region of interest" description="Disordered" evidence="18">
    <location>
        <begin position="760"/>
        <end position="785"/>
    </location>
</feature>
<evidence type="ECO:0000256" key="7">
    <source>
        <dbReference type="ARBA" id="ARBA00022723"/>
    </source>
</evidence>
<evidence type="ECO:0000256" key="6">
    <source>
        <dbReference type="ARBA" id="ARBA00022692"/>
    </source>
</evidence>
<dbReference type="GO" id="GO:0008270">
    <property type="term" value="F:zinc ion binding"/>
    <property type="evidence" value="ECO:0007669"/>
    <property type="project" value="UniProtKB-KW"/>
</dbReference>
<feature type="region of interest" description="Disordered" evidence="18">
    <location>
        <begin position="314"/>
        <end position="350"/>
    </location>
</feature>
<feature type="domain" description="MYND-type" evidence="19">
    <location>
        <begin position="1110"/>
        <end position="1162"/>
    </location>
</feature>
<keyword evidence="21" id="KW-1185">Reference proteome</keyword>
<organism evidence="20 21">
    <name type="scientific">Chlamydomonas reinhardtii</name>
    <name type="common">Chlamydomonas smithii</name>
    <dbReference type="NCBI Taxonomy" id="3055"/>
    <lineage>
        <taxon>Eukaryota</taxon>
        <taxon>Viridiplantae</taxon>
        <taxon>Chlorophyta</taxon>
        <taxon>core chlorophytes</taxon>
        <taxon>Chlorophyceae</taxon>
        <taxon>CS clade</taxon>
        <taxon>Chlamydomonadales</taxon>
        <taxon>Chlamydomonadaceae</taxon>
        <taxon>Chlamydomonas</taxon>
    </lineage>
</organism>
<evidence type="ECO:0000313" key="20">
    <source>
        <dbReference type="EMBL" id="PNW70934.1"/>
    </source>
</evidence>
<feature type="compositionally biased region" description="Low complexity" evidence="18">
    <location>
        <begin position="340"/>
        <end position="350"/>
    </location>
</feature>